<organism evidence="1 2">
    <name type="scientific">Streptomyces asiaticus subsp. ignotus</name>
    <dbReference type="NCBI Taxonomy" id="3098222"/>
    <lineage>
        <taxon>Bacteria</taxon>
        <taxon>Bacillati</taxon>
        <taxon>Actinomycetota</taxon>
        <taxon>Actinomycetes</taxon>
        <taxon>Kitasatosporales</taxon>
        <taxon>Streptomycetaceae</taxon>
        <taxon>Streptomyces</taxon>
        <taxon>Streptomyces violaceusniger group</taxon>
    </lineage>
</organism>
<dbReference type="Proteomes" id="UP001354709">
    <property type="component" value="Unassembled WGS sequence"/>
</dbReference>
<dbReference type="EMBL" id="JAZBJO010000044">
    <property type="protein sequence ID" value="MEE4598183.1"/>
    <property type="molecule type" value="Genomic_DNA"/>
</dbReference>
<gene>
    <name evidence="1" type="ORF">V2J94_41155</name>
</gene>
<accession>A0ABU7Q9Y4</accession>
<evidence type="ECO:0000313" key="2">
    <source>
        <dbReference type="Proteomes" id="UP001354709"/>
    </source>
</evidence>
<sequence>MSVKDNKCDSNDVYIRLRIHDGTHNSGWGTTKRRNSSGCRGSYVSWHGLHVTNDARIRGVKVEVCVDDAGSDTCRRSAYIAR</sequence>
<protein>
    <submittedName>
        <fullName evidence="1">Uncharacterized protein</fullName>
    </submittedName>
</protein>
<comment type="caution">
    <text evidence="1">The sequence shown here is derived from an EMBL/GenBank/DDBJ whole genome shotgun (WGS) entry which is preliminary data.</text>
</comment>
<name>A0ABU7Q9Y4_9ACTN</name>
<proteinExistence type="predicted"/>
<reference evidence="1 2" key="1">
    <citation type="submission" date="2023-11" db="EMBL/GenBank/DDBJ databases">
        <title>30 novel species of actinomycetes from the DSMZ collection.</title>
        <authorList>
            <person name="Nouioui I."/>
        </authorList>
    </citation>
    <scope>NUCLEOTIDE SEQUENCE [LARGE SCALE GENOMIC DNA]</scope>
    <source>
        <strain evidence="1 2">DSM 41524</strain>
    </source>
</reference>
<evidence type="ECO:0000313" key="1">
    <source>
        <dbReference type="EMBL" id="MEE4598183.1"/>
    </source>
</evidence>
<keyword evidence="2" id="KW-1185">Reference proteome</keyword>
<dbReference type="RefSeq" id="WP_138910147.1">
    <property type="nucleotide sequence ID" value="NZ_JAZBJO010000044.1"/>
</dbReference>